<evidence type="ECO:0000313" key="10">
    <source>
        <dbReference type="EMBL" id="KAK0985471.1"/>
    </source>
</evidence>
<proteinExistence type="inferred from homology"/>
<keyword evidence="12" id="KW-1185">Reference proteome</keyword>
<feature type="compositionally biased region" description="Low complexity" evidence="6">
    <location>
        <begin position="175"/>
        <end position="185"/>
    </location>
</feature>
<evidence type="ECO:0000256" key="6">
    <source>
        <dbReference type="SAM" id="MobiDB-lite"/>
    </source>
</evidence>
<keyword evidence="5" id="KW-0325">Glycoprotein</keyword>
<dbReference type="GO" id="GO:0005507">
    <property type="term" value="F:copper ion binding"/>
    <property type="evidence" value="ECO:0007669"/>
    <property type="project" value="InterPro"/>
</dbReference>
<evidence type="ECO:0000256" key="4">
    <source>
        <dbReference type="ARBA" id="ARBA00023008"/>
    </source>
</evidence>
<dbReference type="EMBL" id="JAUJLE010000092">
    <property type="protein sequence ID" value="KAK0985471.1"/>
    <property type="molecule type" value="Genomic_DNA"/>
</dbReference>
<comment type="caution">
    <text evidence="9">The sequence shown here is derived from an EMBL/GenBank/DDBJ whole genome shotgun (WGS) entry which is preliminary data.</text>
</comment>
<feature type="region of interest" description="Disordered" evidence="6">
    <location>
        <begin position="237"/>
        <end position="269"/>
    </location>
</feature>
<dbReference type="SUPFAM" id="SSF49503">
    <property type="entry name" value="Cupredoxins"/>
    <property type="match status" value="1"/>
</dbReference>
<evidence type="ECO:0000259" key="7">
    <source>
        <dbReference type="Pfam" id="PF00394"/>
    </source>
</evidence>
<reference evidence="10" key="2">
    <citation type="submission" date="2023-06" db="EMBL/GenBank/DDBJ databases">
        <title>Black Yeasts Isolated from many extreme environments.</title>
        <authorList>
            <person name="Coleine C."/>
            <person name="Stajich J.E."/>
            <person name="Selbmann L."/>
        </authorList>
    </citation>
    <scope>NUCLEOTIDE SEQUENCE</scope>
    <source>
        <strain evidence="10">CCFEE 5200</strain>
    </source>
</reference>
<dbReference type="Proteomes" id="UP001175353">
    <property type="component" value="Unassembled WGS sequence"/>
</dbReference>
<evidence type="ECO:0000256" key="2">
    <source>
        <dbReference type="ARBA" id="ARBA00022723"/>
    </source>
</evidence>
<evidence type="ECO:0000256" key="5">
    <source>
        <dbReference type="ARBA" id="ARBA00023180"/>
    </source>
</evidence>
<dbReference type="InterPro" id="IPR045087">
    <property type="entry name" value="Cu-oxidase_fam"/>
</dbReference>
<evidence type="ECO:0000313" key="9">
    <source>
        <dbReference type="EMBL" id="KAK0305043.1"/>
    </source>
</evidence>
<dbReference type="Pfam" id="PF00394">
    <property type="entry name" value="Cu-oxidase"/>
    <property type="match status" value="1"/>
</dbReference>
<evidence type="ECO:0000256" key="3">
    <source>
        <dbReference type="ARBA" id="ARBA00023002"/>
    </source>
</evidence>
<sequence length="269" mass="29252">MTLTSRTPYIGMVGLLQRGTPHMDGVPGVTQYAIQPSQSFTYRMLLGDQYGFYWYHFHFKTYYNDAIRGPLLIRPSPSRRRPFHNLAANDSQLSALFQAERTATPVLLTDWYHNLSNTMYDQYMETGAFPNCVDSLLANGQVRVQCLPSSILAAGTGLSLHSPGSTGDSMGAGGPMASMSTSSMASSTMGMSSTVTGIAHASSMPVSFMAMTSVYGRNGDGCQSNAHEARSDYVVFHSDERDARDPDADRGARPTGLHATGDVQTQLRH</sequence>
<accession>A0AAN6F7S1</accession>
<dbReference type="AlphaFoldDB" id="A0AAN6F7S1"/>
<protein>
    <recommendedName>
        <fullName evidence="13">Plastocyanin-like domain-containing protein</fullName>
    </recommendedName>
</protein>
<feature type="region of interest" description="Disordered" evidence="6">
    <location>
        <begin position="162"/>
        <end position="185"/>
    </location>
</feature>
<dbReference type="GO" id="GO:0016491">
    <property type="term" value="F:oxidoreductase activity"/>
    <property type="evidence" value="ECO:0007669"/>
    <property type="project" value="UniProtKB-KW"/>
</dbReference>
<feature type="domain" description="Plastocyanin-like" evidence="8">
    <location>
        <begin position="11"/>
        <end position="76"/>
    </location>
</feature>
<dbReference type="PANTHER" id="PTHR11709:SF488">
    <property type="entry name" value="LACCASE-RELATED"/>
    <property type="match status" value="1"/>
</dbReference>
<dbReference type="EMBL" id="JASUXU010000119">
    <property type="protein sequence ID" value="KAK0305043.1"/>
    <property type="molecule type" value="Genomic_DNA"/>
</dbReference>
<feature type="compositionally biased region" description="Basic and acidic residues" evidence="6">
    <location>
        <begin position="237"/>
        <end position="252"/>
    </location>
</feature>
<evidence type="ECO:0000313" key="12">
    <source>
        <dbReference type="Proteomes" id="UP001175353"/>
    </source>
</evidence>
<reference evidence="9" key="1">
    <citation type="submission" date="2021-12" db="EMBL/GenBank/DDBJ databases">
        <title>Black yeast isolated from Biological Soil Crust.</title>
        <authorList>
            <person name="Kurbessoian T."/>
        </authorList>
    </citation>
    <scope>NUCLEOTIDE SEQUENCE</scope>
    <source>
        <strain evidence="9">CCFEE 5208</strain>
    </source>
</reference>
<name>A0AAN6F7S1_9PEZI</name>
<evidence type="ECO:0000259" key="8">
    <source>
        <dbReference type="Pfam" id="PF07732"/>
    </source>
</evidence>
<keyword evidence="4" id="KW-0186">Copper</keyword>
<dbReference type="InterPro" id="IPR011707">
    <property type="entry name" value="Cu-oxidase-like_N"/>
</dbReference>
<evidence type="ECO:0000256" key="1">
    <source>
        <dbReference type="ARBA" id="ARBA00010609"/>
    </source>
</evidence>
<keyword evidence="3" id="KW-0560">Oxidoreductase</keyword>
<gene>
    <name evidence="9" type="ORF">LTR82_016948</name>
    <name evidence="10" type="ORF">LTR91_010588</name>
</gene>
<organism evidence="9 11">
    <name type="scientific">Friedmanniomyces endolithicus</name>
    <dbReference type="NCBI Taxonomy" id="329885"/>
    <lineage>
        <taxon>Eukaryota</taxon>
        <taxon>Fungi</taxon>
        <taxon>Dikarya</taxon>
        <taxon>Ascomycota</taxon>
        <taxon>Pezizomycotina</taxon>
        <taxon>Dothideomycetes</taxon>
        <taxon>Dothideomycetidae</taxon>
        <taxon>Mycosphaerellales</taxon>
        <taxon>Teratosphaeriaceae</taxon>
        <taxon>Friedmanniomyces</taxon>
    </lineage>
</organism>
<dbReference type="InterPro" id="IPR008972">
    <property type="entry name" value="Cupredoxin"/>
</dbReference>
<dbReference type="Pfam" id="PF07732">
    <property type="entry name" value="Cu-oxidase_3"/>
    <property type="match status" value="1"/>
</dbReference>
<dbReference type="Gene3D" id="2.60.40.420">
    <property type="entry name" value="Cupredoxins - blue copper proteins"/>
    <property type="match status" value="2"/>
</dbReference>
<dbReference type="InterPro" id="IPR001117">
    <property type="entry name" value="Cu-oxidase_2nd"/>
</dbReference>
<dbReference type="Proteomes" id="UP001168146">
    <property type="component" value="Unassembled WGS sequence"/>
</dbReference>
<dbReference type="PANTHER" id="PTHR11709">
    <property type="entry name" value="MULTI-COPPER OXIDASE"/>
    <property type="match status" value="1"/>
</dbReference>
<evidence type="ECO:0000313" key="11">
    <source>
        <dbReference type="Proteomes" id="UP001168146"/>
    </source>
</evidence>
<evidence type="ECO:0008006" key="13">
    <source>
        <dbReference type="Google" id="ProtNLM"/>
    </source>
</evidence>
<comment type="similarity">
    <text evidence="1">Belongs to the multicopper oxidase family.</text>
</comment>
<keyword evidence="2" id="KW-0479">Metal-binding</keyword>
<feature type="domain" description="Plastocyanin-like" evidence="7">
    <location>
        <begin position="104"/>
        <end position="147"/>
    </location>
</feature>